<dbReference type="InterPro" id="IPR032710">
    <property type="entry name" value="NTF2-like_dom_sf"/>
</dbReference>
<proteinExistence type="predicted"/>
<evidence type="ECO:0000259" key="1">
    <source>
        <dbReference type="Pfam" id="PF14534"/>
    </source>
</evidence>
<feature type="domain" description="DUF4440" evidence="1">
    <location>
        <begin position="11"/>
        <end position="118"/>
    </location>
</feature>
<dbReference type="Pfam" id="PF14534">
    <property type="entry name" value="DUF4440"/>
    <property type="match status" value="1"/>
</dbReference>
<evidence type="ECO:0000313" key="3">
    <source>
        <dbReference type="Proteomes" id="UP000245252"/>
    </source>
</evidence>
<dbReference type="EMBL" id="QFBC01000004">
    <property type="protein sequence ID" value="PWE56290.1"/>
    <property type="molecule type" value="Genomic_DNA"/>
</dbReference>
<gene>
    <name evidence="2" type="ORF">DEM27_12790</name>
</gene>
<sequence length="128" mass="14564">MMSEMPQLEDIRRLEEALHRPDVRRSPEAVEQLLAPDFFEFGSSGRVYRREQTIRLLAEESEISEAAAPVASDYALTVIAPGAVLLTYLTRRQGADGEGERQTLRSSIWTWSDGQWRMAFHQGTPRNT</sequence>
<accession>A0A2U2DSK0</accession>
<dbReference type="OrthoDB" id="7845843at2"/>
<dbReference type="InterPro" id="IPR027843">
    <property type="entry name" value="DUF4440"/>
</dbReference>
<organism evidence="2 3">
    <name type="scientific">Metarhizobium album</name>
    <dbReference type="NCBI Taxonomy" id="2182425"/>
    <lineage>
        <taxon>Bacteria</taxon>
        <taxon>Pseudomonadati</taxon>
        <taxon>Pseudomonadota</taxon>
        <taxon>Alphaproteobacteria</taxon>
        <taxon>Hyphomicrobiales</taxon>
        <taxon>Rhizobiaceae</taxon>
        <taxon>Metarhizobium</taxon>
    </lineage>
</organism>
<name>A0A2U2DSK0_9HYPH</name>
<comment type="caution">
    <text evidence="2">The sequence shown here is derived from an EMBL/GenBank/DDBJ whole genome shotgun (WGS) entry which is preliminary data.</text>
</comment>
<dbReference type="AlphaFoldDB" id="A0A2U2DSK0"/>
<dbReference type="SUPFAM" id="SSF54427">
    <property type="entry name" value="NTF2-like"/>
    <property type="match status" value="1"/>
</dbReference>
<reference evidence="2 3" key="1">
    <citation type="submission" date="2018-05" db="EMBL/GenBank/DDBJ databases">
        <title>The draft genome of strain NS-104.</title>
        <authorList>
            <person name="Hang P."/>
            <person name="Jiang J."/>
        </authorList>
    </citation>
    <scope>NUCLEOTIDE SEQUENCE [LARGE SCALE GENOMIC DNA]</scope>
    <source>
        <strain evidence="2 3">NS-104</strain>
    </source>
</reference>
<protein>
    <submittedName>
        <fullName evidence="2">DUF4440 domain-containing protein</fullName>
    </submittedName>
</protein>
<dbReference type="Gene3D" id="3.10.450.50">
    <property type="match status" value="1"/>
</dbReference>
<keyword evidence="3" id="KW-1185">Reference proteome</keyword>
<evidence type="ECO:0000313" key="2">
    <source>
        <dbReference type="EMBL" id="PWE56290.1"/>
    </source>
</evidence>
<dbReference type="Proteomes" id="UP000245252">
    <property type="component" value="Unassembled WGS sequence"/>
</dbReference>